<dbReference type="PANTHER" id="PTHR43280">
    <property type="entry name" value="ARAC-FAMILY TRANSCRIPTIONAL REGULATOR"/>
    <property type="match status" value="1"/>
</dbReference>
<dbReference type="Proteomes" id="UP000603141">
    <property type="component" value="Unassembled WGS sequence"/>
</dbReference>
<dbReference type="PRINTS" id="PR00032">
    <property type="entry name" value="HTHARAC"/>
</dbReference>
<keyword evidence="1" id="KW-0805">Transcription regulation</keyword>
<dbReference type="InterPro" id="IPR020449">
    <property type="entry name" value="Tscrpt_reg_AraC-type_HTH"/>
</dbReference>
<dbReference type="PROSITE" id="PS00041">
    <property type="entry name" value="HTH_ARAC_FAMILY_1"/>
    <property type="match status" value="1"/>
</dbReference>
<evidence type="ECO:0000256" key="1">
    <source>
        <dbReference type="ARBA" id="ARBA00023015"/>
    </source>
</evidence>
<evidence type="ECO:0000259" key="4">
    <source>
        <dbReference type="PROSITE" id="PS01124"/>
    </source>
</evidence>
<name>A0A934VU81_9BACT</name>
<protein>
    <submittedName>
        <fullName evidence="5">AraC family transcriptional regulator</fullName>
    </submittedName>
</protein>
<sequence>MAADSDFFKSVASPHFCERLFTFLPDVVFCLKDSQRRYQAANPAFAARTGLDAPSKLIGKTAEDFFPPHLAEVYREQDEMVLSTGREIVDQLELITNRNGSLGWYLATKVPLHDAAGRVVGLASISRDLGRPSAEDMKFAGVQKIVSYIQEHLEDDLRIAHLAQMASLSPTQLDRRMRKVFQLTTSQFIRKARIGYAARMLASSKIPVADIALSCGYSDQTAFTRQFRSTVGLPPAAYREHSKRGW</sequence>
<dbReference type="InterPro" id="IPR018060">
    <property type="entry name" value="HTH_AraC"/>
</dbReference>
<dbReference type="InterPro" id="IPR009057">
    <property type="entry name" value="Homeodomain-like_sf"/>
</dbReference>
<dbReference type="SUPFAM" id="SSF55785">
    <property type="entry name" value="PYP-like sensor domain (PAS domain)"/>
    <property type="match status" value="1"/>
</dbReference>
<dbReference type="Gene3D" id="3.30.450.20">
    <property type="entry name" value="PAS domain"/>
    <property type="match status" value="1"/>
</dbReference>
<keyword evidence="3" id="KW-0804">Transcription</keyword>
<dbReference type="CDD" id="cd00130">
    <property type="entry name" value="PAS"/>
    <property type="match status" value="1"/>
</dbReference>
<dbReference type="GO" id="GO:0003700">
    <property type="term" value="F:DNA-binding transcription factor activity"/>
    <property type="evidence" value="ECO:0007669"/>
    <property type="project" value="InterPro"/>
</dbReference>
<keyword evidence="2" id="KW-0238">DNA-binding</keyword>
<dbReference type="SMART" id="SM00342">
    <property type="entry name" value="HTH_ARAC"/>
    <property type="match status" value="1"/>
</dbReference>
<dbReference type="Pfam" id="PF08448">
    <property type="entry name" value="PAS_4"/>
    <property type="match status" value="1"/>
</dbReference>
<dbReference type="InterPro" id="IPR013656">
    <property type="entry name" value="PAS_4"/>
</dbReference>
<evidence type="ECO:0000256" key="2">
    <source>
        <dbReference type="ARBA" id="ARBA00023125"/>
    </source>
</evidence>
<dbReference type="InterPro" id="IPR035965">
    <property type="entry name" value="PAS-like_dom_sf"/>
</dbReference>
<dbReference type="InterPro" id="IPR018062">
    <property type="entry name" value="HTH_AraC-typ_CS"/>
</dbReference>
<reference evidence="5" key="1">
    <citation type="submission" date="2021-01" db="EMBL/GenBank/DDBJ databases">
        <title>Modified the classification status of verrucomicrobia.</title>
        <authorList>
            <person name="Feng X."/>
        </authorList>
    </citation>
    <scope>NUCLEOTIDE SEQUENCE</scope>
    <source>
        <strain evidence="5">KCTC 22041</strain>
    </source>
</reference>
<dbReference type="SUPFAM" id="SSF46689">
    <property type="entry name" value="Homeodomain-like"/>
    <property type="match status" value="2"/>
</dbReference>
<dbReference type="InterPro" id="IPR000014">
    <property type="entry name" value="PAS"/>
</dbReference>
<dbReference type="PANTHER" id="PTHR43280:SF28">
    <property type="entry name" value="HTH-TYPE TRANSCRIPTIONAL ACTIVATOR RHAS"/>
    <property type="match status" value="1"/>
</dbReference>
<dbReference type="AlphaFoldDB" id="A0A934VU81"/>
<evidence type="ECO:0000313" key="5">
    <source>
        <dbReference type="EMBL" id="MBK1882247.1"/>
    </source>
</evidence>
<accession>A0A934VU81</accession>
<organism evidence="5 6">
    <name type="scientific">Luteolibacter pohnpeiensis</name>
    <dbReference type="NCBI Taxonomy" id="454153"/>
    <lineage>
        <taxon>Bacteria</taxon>
        <taxon>Pseudomonadati</taxon>
        <taxon>Verrucomicrobiota</taxon>
        <taxon>Verrucomicrobiia</taxon>
        <taxon>Verrucomicrobiales</taxon>
        <taxon>Verrucomicrobiaceae</taxon>
        <taxon>Luteolibacter</taxon>
    </lineage>
</organism>
<evidence type="ECO:0000256" key="3">
    <source>
        <dbReference type="ARBA" id="ARBA00023163"/>
    </source>
</evidence>
<keyword evidence="6" id="KW-1185">Reference proteome</keyword>
<gene>
    <name evidence="5" type="ORF">JIN85_07465</name>
</gene>
<dbReference type="PROSITE" id="PS01124">
    <property type="entry name" value="HTH_ARAC_FAMILY_2"/>
    <property type="match status" value="1"/>
</dbReference>
<dbReference type="RefSeq" id="WP_200269201.1">
    <property type="nucleotide sequence ID" value="NZ_JAENIJ010000009.1"/>
</dbReference>
<feature type="domain" description="HTH araC/xylS-type" evidence="4">
    <location>
        <begin position="143"/>
        <end position="241"/>
    </location>
</feature>
<dbReference type="GO" id="GO:0043565">
    <property type="term" value="F:sequence-specific DNA binding"/>
    <property type="evidence" value="ECO:0007669"/>
    <property type="project" value="InterPro"/>
</dbReference>
<dbReference type="Pfam" id="PF12833">
    <property type="entry name" value="HTH_18"/>
    <property type="match status" value="1"/>
</dbReference>
<dbReference type="NCBIfam" id="TIGR00229">
    <property type="entry name" value="sensory_box"/>
    <property type="match status" value="1"/>
</dbReference>
<dbReference type="EMBL" id="JAENIJ010000009">
    <property type="protein sequence ID" value="MBK1882247.1"/>
    <property type="molecule type" value="Genomic_DNA"/>
</dbReference>
<proteinExistence type="predicted"/>
<comment type="caution">
    <text evidence="5">The sequence shown here is derived from an EMBL/GenBank/DDBJ whole genome shotgun (WGS) entry which is preliminary data.</text>
</comment>
<evidence type="ECO:0000313" key="6">
    <source>
        <dbReference type="Proteomes" id="UP000603141"/>
    </source>
</evidence>
<dbReference type="Gene3D" id="1.10.10.60">
    <property type="entry name" value="Homeodomain-like"/>
    <property type="match status" value="1"/>
</dbReference>